<proteinExistence type="predicted"/>
<sequence>MFSTEVLSITRACANVRYGCWSIFVELFEEFKATLSQKGM</sequence>
<gene>
    <name evidence="1" type="ORF">BOLC1T04062H</name>
</gene>
<name>A0A3P6F216_BRAOL</name>
<protein>
    <submittedName>
        <fullName evidence="1">Uncharacterized protein</fullName>
    </submittedName>
</protein>
<dbReference type="EMBL" id="LR031878">
    <property type="protein sequence ID" value="VDD51673.1"/>
    <property type="molecule type" value="Genomic_DNA"/>
</dbReference>
<accession>A0A3P6F216</accession>
<organism evidence="1">
    <name type="scientific">Brassica oleracea</name>
    <name type="common">Wild cabbage</name>
    <dbReference type="NCBI Taxonomy" id="3712"/>
    <lineage>
        <taxon>Eukaryota</taxon>
        <taxon>Viridiplantae</taxon>
        <taxon>Streptophyta</taxon>
        <taxon>Embryophyta</taxon>
        <taxon>Tracheophyta</taxon>
        <taxon>Spermatophyta</taxon>
        <taxon>Magnoliopsida</taxon>
        <taxon>eudicotyledons</taxon>
        <taxon>Gunneridae</taxon>
        <taxon>Pentapetalae</taxon>
        <taxon>rosids</taxon>
        <taxon>malvids</taxon>
        <taxon>Brassicales</taxon>
        <taxon>Brassicaceae</taxon>
        <taxon>Brassiceae</taxon>
        <taxon>Brassica</taxon>
    </lineage>
</organism>
<evidence type="ECO:0000313" key="1">
    <source>
        <dbReference type="EMBL" id="VDD51673.1"/>
    </source>
</evidence>
<reference evidence="1" key="1">
    <citation type="submission" date="2018-11" db="EMBL/GenBank/DDBJ databases">
        <authorList>
            <consortium name="Genoscope - CEA"/>
            <person name="William W."/>
        </authorList>
    </citation>
    <scope>NUCLEOTIDE SEQUENCE</scope>
</reference>
<dbReference type="AlphaFoldDB" id="A0A3P6F216"/>